<evidence type="ECO:0000256" key="3">
    <source>
        <dbReference type="ARBA" id="ARBA00023163"/>
    </source>
</evidence>
<dbReference type="InterPro" id="IPR036388">
    <property type="entry name" value="WH-like_DNA-bd_sf"/>
</dbReference>
<gene>
    <name evidence="6" type="primary">arsR4</name>
    <name evidence="6" type="ordered locus">sce6059</name>
</gene>
<dbReference type="InterPro" id="IPR001845">
    <property type="entry name" value="HTH_ArsR_DNA-bd_dom"/>
</dbReference>
<feature type="domain" description="HTH arsR-type" evidence="5">
    <location>
        <begin position="48"/>
        <end position="142"/>
    </location>
</feature>
<evidence type="ECO:0000256" key="4">
    <source>
        <dbReference type="SAM" id="MobiDB-lite"/>
    </source>
</evidence>
<evidence type="ECO:0000259" key="5">
    <source>
        <dbReference type="PROSITE" id="PS50987"/>
    </source>
</evidence>
<dbReference type="PANTHER" id="PTHR33154:SF33">
    <property type="entry name" value="TRANSCRIPTIONAL REPRESSOR SDPR"/>
    <property type="match status" value="1"/>
</dbReference>
<dbReference type="GO" id="GO:0003700">
    <property type="term" value="F:DNA-binding transcription factor activity"/>
    <property type="evidence" value="ECO:0007669"/>
    <property type="project" value="InterPro"/>
</dbReference>
<protein>
    <submittedName>
        <fullName evidence="6">Transcriptional regulator, ArsR family</fullName>
    </submittedName>
</protein>
<dbReference type="NCBIfam" id="NF033788">
    <property type="entry name" value="HTH_metalloreg"/>
    <property type="match status" value="1"/>
</dbReference>
<keyword evidence="1" id="KW-0805">Transcription regulation</keyword>
<feature type="region of interest" description="Disordered" evidence="4">
    <location>
        <begin position="160"/>
        <end position="180"/>
    </location>
</feature>
<dbReference type="Pfam" id="PF12840">
    <property type="entry name" value="HTH_20"/>
    <property type="match status" value="1"/>
</dbReference>
<evidence type="ECO:0000313" key="7">
    <source>
        <dbReference type="Proteomes" id="UP000002139"/>
    </source>
</evidence>
<dbReference type="KEGG" id="scl:sce6059"/>
<dbReference type="AlphaFoldDB" id="A9GCQ5"/>
<dbReference type="CDD" id="cd00090">
    <property type="entry name" value="HTH_ARSR"/>
    <property type="match status" value="1"/>
</dbReference>
<dbReference type="InterPro" id="IPR011991">
    <property type="entry name" value="ArsR-like_HTH"/>
</dbReference>
<organism evidence="6 7">
    <name type="scientific">Sorangium cellulosum (strain So ce56)</name>
    <name type="common">Polyangium cellulosum (strain So ce56)</name>
    <dbReference type="NCBI Taxonomy" id="448385"/>
    <lineage>
        <taxon>Bacteria</taxon>
        <taxon>Pseudomonadati</taxon>
        <taxon>Myxococcota</taxon>
        <taxon>Polyangia</taxon>
        <taxon>Polyangiales</taxon>
        <taxon>Polyangiaceae</taxon>
        <taxon>Sorangium</taxon>
    </lineage>
</organism>
<evidence type="ECO:0000313" key="6">
    <source>
        <dbReference type="EMBL" id="CAN96223.1"/>
    </source>
</evidence>
<dbReference type="PANTHER" id="PTHR33154">
    <property type="entry name" value="TRANSCRIPTIONAL REGULATOR, ARSR FAMILY"/>
    <property type="match status" value="1"/>
</dbReference>
<dbReference type="SMART" id="SM00418">
    <property type="entry name" value="HTH_ARSR"/>
    <property type="match status" value="1"/>
</dbReference>
<keyword evidence="7" id="KW-1185">Reference proteome</keyword>
<keyword evidence="3" id="KW-0804">Transcription</keyword>
<proteinExistence type="predicted"/>
<dbReference type="Proteomes" id="UP000002139">
    <property type="component" value="Chromosome"/>
</dbReference>
<dbReference type="InterPro" id="IPR036390">
    <property type="entry name" value="WH_DNA-bd_sf"/>
</dbReference>
<accession>A9GCQ5</accession>
<keyword evidence="2" id="KW-0238">DNA-binding</keyword>
<dbReference type="SUPFAM" id="SSF46785">
    <property type="entry name" value="Winged helix' DNA-binding domain"/>
    <property type="match status" value="1"/>
</dbReference>
<evidence type="ECO:0000256" key="1">
    <source>
        <dbReference type="ARBA" id="ARBA00023015"/>
    </source>
</evidence>
<dbReference type="PRINTS" id="PR00778">
    <property type="entry name" value="HTHARSR"/>
</dbReference>
<sequence length="180" mass="20249">MRQEEGEPLLAPVASAIRVGAHPGASRRPRIGRNSPARSAVRLDERVTHPLHIRPMDAVAQALADPIRREILRMLRDRTATAGAIAGAFPVSRPAVSRHLRVLREAGLVRDVQCGREREYRLELGALAELEAFLRELHAPSPWHRRFDALETEVHRVGRQRRMATAPPSRNEVKRKKETA</sequence>
<dbReference type="eggNOG" id="COG0640">
    <property type="taxonomic scope" value="Bacteria"/>
</dbReference>
<dbReference type="EMBL" id="AM746676">
    <property type="protein sequence ID" value="CAN96223.1"/>
    <property type="molecule type" value="Genomic_DNA"/>
</dbReference>
<evidence type="ECO:0000256" key="2">
    <source>
        <dbReference type="ARBA" id="ARBA00023125"/>
    </source>
</evidence>
<reference evidence="6 7" key="1">
    <citation type="journal article" date="2007" name="Nat. Biotechnol.">
        <title>Complete genome sequence of the myxobacterium Sorangium cellulosum.</title>
        <authorList>
            <person name="Schneiker S."/>
            <person name="Perlova O."/>
            <person name="Kaiser O."/>
            <person name="Gerth K."/>
            <person name="Alici A."/>
            <person name="Altmeyer M.O."/>
            <person name="Bartels D."/>
            <person name="Bekel T."/>
            <person name="Beyer S."/>
            <person name="Bode E."/>
            <person name="Bode H.B."/>
            <person name="Bolten C.J."/>
            <person name="Choudhuri J.V."/>
            <person name="Doss S."/>
            <person name="Elnakady Y.A."/>
            <person name="Frank B."/>
            <person name="Gaigalat L."/>
            <person name="Goesmann A."/>
            <person name="Groeger C."/>
            <person name="Gross F."/>
            <person name="Jelsbak L."/>
            <person name="Jelsbak L."/>
            <person name="Kalinowski J."/>
            <person name="Kegler C."/>
            <person name="Knauber T."/>
            <person name="Konietzny S."/>
            <person name="Kopp M."/>
            <person name="Krause L."/>
            <person name="Krug D."/>
            <person name="Linke B."/>
            <person name="Mahmud T."/>
            <person name="Martinez-Arias R."/>
            <person name="McHardy A.C."/>
            <person name="Merai M."/>
            <person name="Meyer F."/>
            <person name="Mormann S."/>
            <person name="Munoz-Dorado J."/>
            <person name="Perez J."/>
            <person name="Pradella S."/>
            <person name="Rachid S."/>
            <person name="Raddatz G."/>
            <person name="Rosenau F."/>
            <person name="Rueckert C."/>
            <person name="Sasse F."/>
            <person name="Scharfe M."/>
            <person name="Schuster S.C."/>
            <person name="Suen G."/>
            <person name="Treuner-Lange A."/>
            <person name="Velicer G.J."/>
            <person name="Vorholter F.-J."/>
            <person name="Weissman K.J."/>
            <person name="Welch R.D."/>
            <person name="Wenzel S.C."/>
            <person name="Whitworth D.E."/>
            <person name="Wilhelm S."/>
            <person name="Wittmann C."/>
            <person name="Bloecker H."/>
            <person name="Puehler A."/>
            <person name="Mueller R."/>
        </authorList>
    </citation>
    <scope>NUCLEOTIDE SEQUENCE [LARGE SCALE GENOMIC DNA]</scope>
    <source>
        <strain evidence="7">So ce56</strain>
    </source>
</reference>
<dbReference type="PROSITE" id="PS50987">
    <property type="entry name" value="HTH_ARSR_2"/>
    <property type="match status" value="1"/>
</dbReference>
<dbReference type="Gene3D" id="1.10.10.10">
    <property type="entry name" value="Winged helix-like DNA-binding domain superfamily/Winged helix DNA-binding domain"/>
    <property type="match status" value="1"/>
</dbReference>
<dbReference type="GO" id="GO:0003677">
    <property type="term" value="F:DNA binding"/>
    <property type="evidence" value="ECO:0007669"/>
    <property type="project" value="UniProtKB-KW"/>
</dbReference>
<dbReference type="InterPro" id="IPR051081">
    <property type="entry name" value="HTH_MetalResp_TranReg"/>
</dbReference>
<dbReference type="HOGENOM" id="CLU_097806_0_0_7"/>
<dbReference type="STRING" id="448385.sce6059"/>
<name>A9GCQ5_SORC5</name>